<evidence type="ECO:0000256" key="12">
    <source>
        <dbReference type="ARBA" id="ARBA00042615"/>
    </source>
</evidence>
<dbReference type="InterPro" id="IPR002502">
    <property type="entry name" value="Amidase_domain"/>
</dbReference>
<evidence type="ECO:0000259" key="13">
    <source>
        <dbReference type="SMART" id="SM00644"/>
    </source>
</evidence>
<evidence type="ECO:0000256" key="3">
    <source>
        <dbReference type="ARBA" id="ARBA00004496"/>
    </source>
</evidence>
<dbReference type="Gene3D" id="3.40.80.10">
    <property type="entry name" value="Peptidoglycan recognition protein-like"/>
    <property type="match status" value="1"/>
</dbReference>
<evidence type="ECO:0000256" key="6">
    <source>
        <dbReference type="ARBA" id="ARBA00022490"/>
    </source>
</evidence>
<dbReference type="PANTHER" id="PTHR30417:SF4">
    <property type="entry name" value="1,6-ANHYDRO-N-ACETYLMURAMYL-L-ALANINE AMIDASE AMPD"/>
    <property type="match status" value="1"/>
</dbReference>
<gene>
    <name evidence="14" type="primary">ampD</name>
    <name evidence="14" type="ORF">CATMQ487_00700</name>
</gene>
<dbReference type="Pfam" id="PF01510">
    <property type="entry name" value="Amidase_2"/>
    <property type="match status" value="1"/>
</dbReference>
<evidence type="ECO:0000256" key="8">
    <source>
        <dbReference type="ARBA" id="ARBA00022801"/>
    </source>
</evidence>
<dbReference type="RefSeq" id="WP_251971421.1">
    <property type="nucleotide sequence ID" value="NZ_AP025730.1"/>
</dbReference>
<dbReference type="PANTHER" id="PTHR30417">
    <property type="entry name" value="N-ACETYLMURAMOYL-L-ALANINE AMIDASE AMID"/>
    <property type="match status" value="1"/>
</dbReference>
<dbReference type="EMBL" id="AP025730">
    <property type="protein sequence ID" value="BDI03100.1"/>
    <property type="molecule type" value="Genomic_DNA"/>
</dbReference>
<sequence length="217" mass="24042">MKCRQRRRRHPRRDSPEVACWRQGWLSTARVVPSPNHGPRPAGAEVCLAVLHSISLPPGHYGGPAVEQLFTNRLDPAGHPSFAEVAALRVSAHFLIRRDGQVLQFVSVANRAWHAGLSRWRGVANRNDDSVGIELEGLEGRRFTAAQYRRAAWLLRRLCDAWPVTEVVGHEHIAPGRKRDPGPGWHWPRLARRLSGIPLQPTPAHATASALRALAGG</sequence>
<evidence type="ECO:0000256" key="1">
    <source>
        <dbReference type="ARBA" id="ARBA00001561"/>
    </source>
</evidence>
<evidence type="ECO:0000256" key="7">
    <source>
        <dbReference type="ARBA" id="ARBA00022723"/>
    </source>
</evidence>
<comment type="catalytic activity">
    <reaction evidence="1">
        <text>Hydrolyzes the link between N-acetylmuramoyl residues and L-amino acid residues in certain cell-wall glycopeptides.</text>
        <dbReference type="EC" id="3.5.1.28"/>
    </reaction>
</comment>
<dbReference type="SMART" id="SM00644">
    <property type="entry name" value="Ami_2"/>
    <property type="match status" value="1"/>
</dbReference>
<dbReference type="InterPro" id="IPR051206">
    <property type="entry name" value="NAMLAA_amidase_2"/>
</dbReference>
<keyword evidence="7" id="KW-0479">Metal-binding</keyword>
<dbReference type="NCBIfam" id="NF008758">
    <property type="entry name" value="PRK11789.1"/>
    <property type="match status" value="1"/>
</dbReference>
<evidence type="ECO:0000256" key="4">
    <source>
        <dbReference type="ARBA" id="ARBA00007553"/>
    </source>
</evidence>
<dbReference type="InterPro" id="IPR036505">
    <property type="entry name" value="Amidase/PGRP_sf"/>
</dbReference>
<comment type="similarity">
    <text evidence="4">Belongs to the N-acetylmuramoyl-L-alanine amidase 2 family.</text>
</comment>
<comment type="cofactor">
    <cofactor evidence="2">
        <name>Zn(2+)</name>
        <dbReference type="ChEBI" id="CHEBI:29105"/>
    </cofactor>
</comment>
<dbReference type="Proteomes" id="UP001057498">
    <property type="component" value="Chromosome"/>
</dbReference>
<evidence type="ECO:0000256" key="11">
    <source>
        <dbReference type="ARBA" id="ARBA00039257"/>
    </source>
</evidence>
<reference evidence="14" key="1">
    <citation type="submission" date="2022-04" db="EMBL/GenBank/DDBJ databases">
        <title>Whole genome sequence of Sphaerotilus sp. FB-5.</title>
        <authorList>
            <person name="Takeda M."/>
            <person name="Narihara S."/>
            <person name="Akimoto M."/>
            <person name="Akimoto R."/>
            <person name="Nishiyashiki S."/>
            <person name="Murakami T."/>
        </authorList>
    </citation>
    <scope>NUCLEOTIDE SEQUENCE</scope>
    <source>
        <strain evidence="14">FB-5</strain>
    </source>
</reference>
<dbReference type="SUPFAM" id="SSF55846">
    <property type="entry name" value="N-acetylmuramoyl-L-alanine amidase-like"/>
    <property type="match status" value="1"/>
</dbReference>
<name>A0ABM7YG01_9BURK</name>
<evidence type="ECO:0000313" key="15">
    <source>
        <dbReference type="Proteomes" id="UP001057498"/>
    </source>
</evidence>
<evidence type="ECO:0000256" key="5">
    <source>
        <dbReference type="ARBA" id="ARBA00011901"/>
    </source>
</evidence>
<keyword evidence="10" id="KW-0961">Cell wall biogenesis/degradation</keyword>
<keyword evidence="9" id="KW-0862">Zinc</keyword>
<keyword evidence="8" id="KW-0378">Hydrolase</keyword>
<feature type="domain" description="N-acetylmuramoyl-L-alanine amidase" evidence="13">
    <location>
        <begin position="34"/>
        <end position="182"/>
    </location>
</feature>
<proteinExistence type="inferred from homology"/>
<comment type="subcellular location">
    <subcellularLocation>
        <location evidence="3">Cytoplasm</location>
    </subcellularLocation>
</comment>
<keyword evidence="15" id="KW-1185">Reference proteome</keyword>
<protein>
    <recommendedName>
        <fullName evidence="11">1,6-anhydro-N-acetylmuramyl-L-alanine amidase AmpD</fullName>
        <ecNumber evidence="5">3.5.1.28</ecNumber>
    </recommendedName>
    <alternativeName>
        <fullName evidence="12">N-acetylmuramoyl-L-alanine amidase</fullName>
    </alternativeName>
</protein>
<accession>A0ABM7YG01</accession>
<evidence type="ECO:0000313" key="14">
    <source>
        <dbReference type="EMBL" id="BDI03100.1"/>
    </source>
</evidence>
<organism evidence="14 15">
    <name type="scientific">Sphaerotilus microaerophilus</name>
    <dbReference type="NCBI Taxonomy" id="2914710"/>
    <lineage>
        <taxon>Bacteria</taxon>
        <taxon>Pseudomonadati</taxon>
        <taxon>Pseudomonadota</taxon>
        <taxon>Betaproteobacteria</taxon>
        <taxon>Burkholderiales</taxon>
        <taxon>Sphaerotilaceae</taxon>
        <taxon>Sphaerotilus</taxon>
    </lineage>
</organism>
<evidence type="ECO:0000256" key="10">
    <source>
        <dbReference type="ARBA" id="ARBA00023316"/>
    </source>
</evidence>
<dbReference type="EC" id="3.5.1.28" evidence="5"/>
<keyword evidence="6" id="KW-0963">Cytoplasm</keyword>
<evidence type="ECO:0000256" key="2">
    <source>
        <dbReference type="ARBA" id="ARBA00001947"/>
    </source>
</evidence>
<evidence type="ECO:0000256" key="9">
    <source>
        <dbReference type="ARBA" id="ARBA00022833"/>
    </source>
</evidence>
<dbReference type="CDD" id="cd06583">
    <property type="entry name" value="PGRP"/>
    <property type="match status" value="1"/>
</dbReference>